<dbReference type="AlphaFoldDB" id="A0AAU9I8Z4"/>
<dbReference type="Proteomes" id="UP001162131">
    <property type="component" value="Unassembled WGS sequence"/>
</dbReference>
<protein>
    <submittedName>
        <fullName evidence="1">Uncharacterized protein</fullName>
    </submittedName>
</protein>
<evidence type="ECO:0000313" key="2">
    <source>
        <dbReference type="Proteomes" id="UP001162131"/>
    </source>
</evidence>
<gene>
    <name evidence="1" type="ORF">BSTOLATCC_MIC5010</name>
</gene>
<reference evidence="1" key="1">
    <citation type="submission" date="2021-09" db="EMBL/GenBank/DDBJ databases">
        <authorList>
            <consortium name="AG Swart"/>
            <person name="Singh M."/>
            <person name="Singh A."/>
            <person name="Seah K."/>
            <person name="Emmerich C."/>
        </authorList>
    </citation>
    <scope>NUCLEOTIDE SEQUENCE</scope>
    <source>
        <strain evidence="1">ATCC30299</strain>
    </source>
</reference>
<dbReference type="EMBL" id="CAJZBQ010000005">
    <property type="protein sequence ID" value="CAG9311748.1"/>
    <property type="molecule type" value="Genomic_DNA"/>
</dbReference>
<accession>A0AAU9I8Z4</accession>
<name>A0AAU9I8Z4_9CILI</name>
<proteinExistence type="predicted"/>
<evidence type="ECO:0000313" key="1">
    <source>
        <dbReference type="EMBL" id="CAG9311748.1"/>
    </source>
</evidence>
<sequence length="244" mass="27138">MTTLQSFSADDIASYPDLESIKRDIVKQKKQIPNNVYVLIQENSEIEAIPILSNEDLQRLKEYSVETNKKSITLAFTTIGEAPSAQLLQAPRIMPQSFQPPQFSQAAIDYEPSFTSPVLLPAFDQAKNISNIDEAKIEIDSKKPDFAIISSSGCEDGTKVKSNFTISKTWNLELINTEGVNLYIECVDGAFKGKQFKVAVERTQATAKVEGLKAPGKGWCSSIWRLTEKGSAFGPWLWIELQVI</sequence>
<keyword evidence="2" id="KW-1185">Reference proteome</keyword>
<organism evidence="1 2">
    <name type="scientific">Blepharisma stoltei</name>
    <dbReference type="NCBI Taxonomy" id="1481888"/>
    <lineage>
        <taxon>Eukaryota</taxon>
        <taxon>Sar</taxon>
        <taxon>Alveolata</taxon>
        <taxon>Ciliophora</taxon>
        <taxon>Postciliodesmatophora</taxon>
        <taxon>Heterotrichea</taxon>
        <taxon>Heterotrichida</taxon>
        <taxon>Blepharismidae</taxon>
        <taxon>Blepharisma</taxon>
    </lineage>
</organism>
<comment type="caution">
    <text evidence="1">The sequence shown here is derived from an EMBL/GenBank/DDBJ whole genome shotgun (WGS) entry which is preliminary data.</text>
</comment>